<evidence type="ECO:0000313" key="10">
    <source>
        <dbReference type="Proteomes" id="UP000799429"/>
    </source>
</evidence>
<keyword evidence="2" id="KW-0509">mRNA transport</keyword>
<sequence>MAPITRRSQSLRTSAPVLAERLGHREESWEHLNTNGISNDTMASNRGQRTASLNGHDAEDDQLHPLRHLADRVGSQVDDFAKRVDVWYNQAINDKKNGGSELDTYNRVLSLVDEFKTISDNTVQRLSKKHRFDHEKSQKAALHEKIKGLEDSATHGINSRGELGVVQSATSTSTSVQDLTQWQAEADTWDLFRTLLDFHRHPTESKTAKEKRDRLQQLSALHQYTPPGEIWERYILESDNARERNLILRWLEKTADRTESDISSIVDQLESQSGKGKGLWQMGWLDTREKIKAQKRMRPWNSSRGTDELLLRSSTNSNNIVTQLDPDAPSRQKKSLERADEYHEKAIWLTCWEMLRRGKSIKEIHEWFEEQTEGWRALSMGMSFPQQDLHMCVSDIKSGGLWRRICLAAAEASTNQYEKAVYGLLSGDISTVEPVCRTWDDYLFVRLNSLLLSEFDHYLQERFPQRIPSSLKRKFGLTDAIQIHGERSVANRNVIQFVDRTVKSKDGAINPIKVIQGSLIAGTFEEFARKLGIALAKKANAGEIKSKLIQDCEEPVDEEYMSIAHDYDALRMVAHILIIYMGLGMRIDGPNSYLYENVLVGYIDYLRLSGKIEVYPTYAALLPVTRCYSTIARVLPDIRATHEQRRQIRLLKMLGLHPIPILFAQCSFIFHESDFKLLPNAKSYLRHLSLLEPTAQKIWPQSRLREDLERGLLDTPLSPSELGVVRAAGWFMLIPGEFEETFLILSTVLQNLLVKGRISAARALCEKVPFKDISLVKTPNVLGRAIHIMEDAHEDDEEEVYEPRRSTRSGSRRPSPLRRPSTTDQQNEKLLIRRLQEIARPYYDLQQLVNAIEALNEWNKVERETIAKRNEAVKNPEESRKRQDKSRLKRAFEHVQSAMEPLFRDFLTHAEDLWQKDIFNKIKCAYLPELILAFDSVIHSSAQFLGRDQLLIAMDLATAIADEENAPLADCFVESKRMGELVAAFAENSLAMLEYNEGEEQRRGPKKKRGWAGQTIGIWNLGVSN</sequence>
<dbReference type="OrthoDB" id="3098at2759"/>
<keyword evidence="10" id="KW-1185">Reference proteome</keyword>
<keyword evidence="1 7" id="KW-0813">Transport</keyword>
<evidence type="ECO:0000256" key="8">
    <source>
        <dbReference type="SAM" id="MobiDB-lite"/>
    </source>
</evidence>
<dbReference type="GO" id="GO:0000973">
    <property type="term" value="P:post-transcriptional tethering of RNA polymerase II gene DNA at nuclear periphery"/>
    <property type="evidence" value="ECO:0007669"/>
    <property type="project" value="TreeGrafter"/>
</dbReference>
<comment type="subunit">
    <text evidence="7">Part of the nuclear pore complex (NPC).</text>
</comment>
<comment type="caution">
    <text evidence="9">The sequence shown here is derived from an EMBL/GenBank/DDBJ whole genome shotgun (WGS) entry which is preliminary data.</text>
</comment>
<keyword evidence="5 7" id="KW-0906">Nuclear pore complex</keyword>
<keyword evidence="6 7" id="KW-0539">Nucleus</keyword>
<dbReference type="InterPro" id="IPR007252">
    <property type="entry name" value="Nup84/Nup107"/>
</dbReference>
<dbReference type="GO" id="GO:0017056">
    <property type="term" value="F:structural constituent of nuclear pore"/>
    <property type="evidence" value="ECO:0007669"/>
    <property type="project" value="UniProtKB-UniRule"/>
</dbReference>
<feature type="region of interest" description="Disordered" evidence="8">
    <location>
        <begin position="34"/>
        <end position="59"/>
    </location>
</feature>
<dbReference type="Proteomes" id="UP000799429">
    <property type="component" value="Unassembled WGS sequence"/>
</dbReference>
<dbReference type="GO" id="GO:0031080">
    <property type="term" value="C:nuclear pore outer ring"/>
    <property type="evidence" value="ECO:0007669"/>
    <property type="project" value="TreeGrafter"/>
</dbReference>
<keyword evidence="3" id="KW-0653">Protein transport</keyword>
<dbReference type="Gene3D" id="1.10.3450.20">
    <property type="match status" value="1"/>
</dbReference>
<proteinExistence type="inferred from homology"/>
<evidence type="ECO:0000256" key="4">
    <source>
        <dbReference type="ARBA" id="ARBA00023010"/>
    </source>
</evidence>
<evidence type="ECO:0000256" key="5">
    <source>
        <dbReference type="ARBA" id="ARBA00023132"/>
    </source>
</evidence>
<name>A0A9P4VMI3_9PEZI</name>
<reference evidence="9" key="1">
    <citation type="journal article" date="2020" name="Stud. Mycol.">
        <title>101 Dothideomycetes genomes: a test case for predicting lifestyles and emergence of pathogens.</title>
        <authorList>
            <person name="Haridas S."/>
            <person name="Albert R."/>
            <person name="Binder M."/>
            <person name="Bloem J."/>
            <person name="Labutti K."/>
            <person name="Salamov A."/>
            <person name="Andreopoulos B."/>
            <person name="Baker S."/>
            <person name="Barry K."/>
            <person name="Bills G."/>
            <person name="Bluhm B."/>
            <person name="Cannon C."/>
            <person name="Castanera R."/>
            <person name="Culley D."/>
            <person name="Daum C."/>
            <person name="Ezra D."/>
            <person name="Gonzalez J."/>
            <person name="Henrissat B."/>
            <person name="Kuo A."/>
            <person name="Liang C."/>
            <person name="Lipzen A."/>
            <person name="Lutzoni F."/>
            <person name="Magnuson J."/>
            <person name="Mondo S."/>
            <person name="Nolan M."/>
            <person name="Ohm R."/>
            <person name="Pangilinan J."/>
            <person name="Park H.-J."/>
            <person name="Ramirez L."/>
            <person name="Alfaro M."/>
            <person name="Sun H."/>
            <person name="Tritt A."/>
            <person name="Yoshinaga Y."/>
            <person name="Zwiers L.-H."/>
            <person name="Turgeon B."/>
            <person name="Goodwin S."/>
            <person name="Spatafora J."/>
            <person name="Crous P."/>
            <person name="Grigoriev I."/>
        </authorList>
    </citation>
    <scope>NUCLEOTIDE SEQUENCE</scope>
    <source>
        <strain evidence="9">CBS 101060</strain>
    </source>
</reference>
<evidence type="ECO:0000256" key="2">
    <source>
        <dbReference type="ARBA" id="ARBA00022816"/>
    </source>
</evidence>
<feature type="compositionally biased region" description="Low complexity" evidence="8">
    <location>
        <begin position="812"/>
        <end position="823"/>
    </location>
</feature>
<dbReference type="PANTHER" id="PTHR13003">
    <property type="entry name" value="NUP107-RELATED"/>
    <property type="match status" value="1"/>
</dbReference>
<dbReference type="GO" id="GO:0031965">
    <property type="term" value="C:nuclear membrane"/>
    <property type="evidence" value="ECO:0007669"/>
    <property type="project" value="UniProtKB-SubCell"/>
</dbReference>
<dbReference type="AlphaFoldDB" id="A0A9P4VMI3"/>
<feature type="compositionally biased region" description="Polar residues" evidence="8">
    <location>
        <begin position="34"/>
        <end position="53"/>
    </location>
</feature>
<evidence type="ECO:0000256" key="7">
    <source>
        <dbReference type="RuleBase" id="RU365072"/>
    </source>
</evidence>
<evidence type="ECO:0000256" key="1">
    <source>
        <dbReference type="ARBA" id="ARBA00022448"/>
    </source>
</evidence>
<keyword evidence="4 7" id="KW-0811">Translocation</keyword>
<protein>
    <recommendedName>
        <fullName evidence="7">Nuclear pore complex protein</fullName>
    </recommendedName>
</protein>
<accession>A0A9P4VMI3</accession>
<dbReference type="Gene3D" id="1.20.190.50">
    <property type="match status" value="1"/>
</dbReference>
<evidence type="ECO:0000256" key="6">
    <source>
        <dbReference type="ARBA" id="ARBA00023242"/>
    </source>
</evidence>
<organism evidence="9 10">
    <name type="scientific">Patellaria atrata CBS 101060</name>
    <dbReference type="NCBI Taxonomy" id="1346257"/>
    <lineage>
        <taxon>Eukaryota</taxon>
        <taxon>Fungi</taxon>
        <taxon>Dikarya</taxon>
        <taxon>Ascomycota</taxon>
        <taxon>Pezizomycotina</taxon>
        <taxon>Dothideomycetes</taxon>
        <taxon>Dothideomycetes incertae sedis</taxon>
        <taxon>Patellariales</taxon>
        <taxon>Patellariaceae</taxon>
        <taxon>Patellaria</taxon>
    </lineage>
</organism>
<dbReference type="GO" id="GO:0006606">
    <property type="term" value="P:protein import into nucleus"/>
    <property type="evidence" value="ECO:0007669"/>
    <property type="project" value="TreeGrafter"/>
</dbReference>
<gene>
    <name evidence="9" type="ORF">M501DRAFT_1004501</name>
</gene>
<comment type="function">
    <text evidence="7">Functions as a component of the nuclear pore complex (NPC).</text>
</comment>
<evidence type="ECO:0000256" key="3">
    <source>
        <dbReference type="ARBA" id="ARBA00022927"/>
    </source>
</evidence>
<comment type="subcellular location">
    <subcellularLocation>
        <location evidence="7">Nucleus</location>
        <location evidence="7">Nuclear pore complex</location>
    </subcellularLocation>
    <subcellularLocation>
        <location evidence="7">Nucleus membrane</location>
    </subcellularLocation>
</comment>
<dbReference type="Pfam" id="PF04121">
    <property type="entry name" value="Nup84_Nup100"/>
    <property type="match status" value="1"/>
</dbReference>
<dbReference type="GO" id="GO:0006406">
    <property type="term" value="P:mRNA export from nucleus"/>
    <property type="evidence" value="ECO:0007669"/>
    <property type="project" value="TreeGrafter"/>
</dbReference>
<feature type="region of interest" description="Disordered" evidence="8">
    <location>
        <begin position="793"/>
        <end position="826"/>
    </location>
</feature>
<evidence type="ECO:0000313" key="9">
    <source>
        <dbReference type="EMBL" id="KAF2838691.1"/>
    </source>
</evidence>
<keyword evidence="7" id="KW-0472">Membrane</keyword>
<dbReference type="EMBL" id="MU006096">
    <property type="protein sequence ID" value="KAF2838691.1"/>
    <property type="molecule type" value="Genomic_DNA"/>
</dbReference>
<comment type="similarity">
    <text evidence="7">Belongs to the nucleoporin Nup84/Nup107 family.</text>
</comment>
<dbReference type="PANTHER" id="PTHR13003:SF2">
    <property type="entry name" value="NUCLEAR PORE COMPLEX PROTEIN NUP107"/>
    <property type="match status" value="1"/>
</dbReference>